<gene>
    <name evidence="1" type="ordered locus">Fleli_3329</name>
</gene>
<protein>
    <recommendedName>
        <fullName evidence="3">LemA family protein</fullName>
    </recommendedName>
</protein>
<organism evidence="1 2">
    <name type="scientific">Bernardetia litoralis (strain ATCC 23117 / DSM 6794 / NBRC 15988 / NCIMB 1366 / Fx l1 / Sio-4)</name>
    <name type="common">Flexibacter litoralis</name>
    <dbReference type="NCBI Taxonomy" id="880071"/>
    <lineage>
        <taxon>Bacteria</taxon>
        <taxon>Pseudomonadati</taxon>
        <taxon>Bacteroidota</taxon>
        <taxon>Cytophagia</taxon>
        <taxon>Cytophagales</taxon>
        <taxon>Bernardetiaceae</taxon>
        <taxon>Bernardetia</taxon>
    </lineage>
</organism>
<proteinExistence type="predicted"/>
<dbReference type="STRING" id="880071.Fleli_3329"/>
<dbReference type="KEGG" id="fli:Fleli_3329"/>
<name>I4ANX3_BERLS</name>
<dbReference type="RefSeq" id="WP_014799086.1">
    <property type="nucleotide sequence ID" value="NC_018018.1"/>
</dbReference>
<dbReference type="EMBL" id="CP003345">
    <property type="protein sequence ID" value="AFM05658.1"/>
    <property type="molecule type" value="Genomic_DNA"/>
</dbReference>
<accession>I4ANX3</accession>
<keyword evidence="2" id="KW-1185">Reference proteome</keyword>
<dbReference type="PATRIC" id="fig|880071.3.peg.3332"/>
<reference evidence="2" key="1">
    <citation type="submission" date="2012-06" db="EMBL/GenBank/DDBJ databases">
        <title>The complete genome of Flexibacter litoralis DSM 6794.</title>
        <authorList>
            <person name="Lucas S."/>
            <person name="Copeland A."/>
            <person name="Lapidus A."/>
            <person name="Glavina del Rio T."/>
            <person name="Dalin E."/>
            <person name="Tice H."/>
            <person name="Bruce D."/>
            <person name="Goodwin L."/>
            <person name="Pitluck S."/>
            <person name="Peters L."/>
            <person name="Ovchinnikova G."/>
            <person name="Lu M."/>
            <person name="Kyrpides N."/>
            <person name="Mavromatis K."/>
            <person name="Ivanova N."/>
            <person name="Brettin T."/>
            <person name="Detter J.C."/>
            <person name="Han C."/>
            <person name="Larimer F."/>
            <person name="Land M."/>
            <person name="Hauser L."/>
            <person name="Markowitz V."/>
            <person name="Cheng J.-F."/>
            <person name="Hugenholtz P."/>
            <person name="Woyke T."/>
            <person name="Wu D."/>
            <person name="Spring S."/>
            <person name="Lang E."/>
            <person name="Kopitz M."/>
            <person name="Brambilla E."/>
            <person name="Klenk H.-P."/>
            <person name="Eisen J.A."/>
        </authorList>
    </citation>
    <scope>NUCLEOTIDE SEQUENCE [LARGE SCALE GENOMIC DNA]</scope>
    <source>
        <strain evidence="2">ATCC 23117 / DSM 6794 / NBRC 15988 / NCIMB 1366 / Sio-4</strain>
    </source>
</reference>
<evidence type="ECO:0000313" key="2">
    <source>
        <dbReference type="Proteomes" id="UP000006054"/>
    </source>
</evidence>
<dbReference type="Proteomes" id="UP000006054">
    <property type="component" value="Chromosome"/>
</dbReference>
<dbReference type="AlphaFoldDB" id="I4ANX3"/>
<dbReference type="eggNOG" id="ENOG502ZNRM">
    <property type="taxonomic scope" value="Bacteria"/>
</dbReference>
<dbReference type="PROSITE" id="PS51257">
    <property type="entry name" value="PROKAR_LIPOPROTEIN"/>
    <property type="match status" value="1"/>
</dbReference>
<dbReference type="HOGENOM" id="CLU_1188535_0_0_10"/>
<evidence type="ECO:0008006" key="3">
    <source>
        <dbReference type="Google" id="ProtNLM"/>
    </source>
</evidence>
<evidence type="ECO:0000313" key="1">
    <source>
        <dbReference type="EMBL" id="AFM05658.1"/>
    </source>
</evidence>
<sequence precursor="true">MKKINNFSFIVLVALLLGNIFFLSSCDNKPKEENIETVSEEAQKMAEEEEAIWQESIKNMPDEDTLALPEKLTMLNDSVAVTWNRLLSAEREKNDMLQKFVREARFVEGFNGKELIDKLETERKLLLKLRYDDKTMQNAETMDAYDKKLVEIQNLIKQIKESNPELERYPIPYSVITYFSELDNTDFLLRKHYADYASQLNELLKNKKDEIPTLGEQFVKIKPAPEFEYGELN</sequence>